<dbReference type="KEGG" id="nti:DNFV4_02887"/>
<keyword evidence="1" id="KW-1133">Transmembrane helix</keyword>
<organism evidence="2 3">
    <name type="scientific">Nitrospira tepida</name>
    <dbReference type="NCBI Taxonomy" id="2973512"/>
    <lineage>
        <taxon>Bacteria</taxon>
        <taxon>Pseudomonadati</taxon>
        <taxon>Nitrospirota</taxon>
        <taxon>Nitrospiria</taxon>
        <taxon>Nitrospirales</taxon>
        <taxon>Nitrospiraceae</taxon>
        <taxon>Nitrospira</taxon>
    </lineage>
</organism>
<feature type="transmembrane region" description="Helical" evidence="1">
    <location>
        <begin position="146"/>
        <end position="166"/>
    </location>
</feature>
<protein>
    <submittedName>
        <fullName evidence="2">Uncharacterized protein</fullName>
    </submittedName>
</protein>
<dbReference type="EMBL" id="OX365700">
    <property type="protein sequence ID" value="CAI4032457.1"/>
    <property type="molecule type" value="Genomic_DNA"/>
</dbReference>
<keyword evidence="1" id="KW-0812">Transmembrane</keyword>
<name>A0AA86N0J2_9BACT</name>
<gene>
    <name evidence="2" type="ORF">DNFV4_02887</name>
</gene>
<reference evidence="2" key="1">
    <citation type="submission" date="2022-10" db="EMBL/GenBank/DDBJ databases">
        <authorList>
            <person name="Koch H."/>
        </authorList>
    </citation>
    <scope>NUCLEOTIDE SEQUENCE</scope>
    <source>
        <strain evidence="2">DNF</strain>
    </source>
</reference>
<evidence type="ECO:0000256" key="1">
    <source>
        <dbReference type="SAM" id="Phobius"/>
    </source>
</evidence>
<evidence type="ECO:0000313" key="2">
    <source>
        <dbReference type="EMBL" id="CAI4032457.1"/>
    </source>
</evidence>
<sequence>MAKLITPRREENLTERAQEYIRVHLLFPSALLGLILLIAGTMALGYQYLADIYGGGTFIYSTALFLLGALAGWGQSRYHRYLLKEAPEYFAGRLRAFASHDRRFKRKEPVMVAVDHPGRKWVPLWYGLATAVLVGASSLATASGHVYAVAAYLLPWSGFFCSRIYAWRELWGPARAALR</sequence>
<keyword evidence="3" id="KW-1185">Reference proteome</keyword>
<dbReference type="AlphaFoldDB" id="A0AA86N0J2"/>
<feature type="transmembrane region" description="Helical" evidence="1">
    <location>
        <begin position="21"/>
        <end position="46"/>
    </location>
</feature>
<feature type="transmembrane region" description="Helical" evidence="1">
    <location>
        <begin position="52"/>
        <end position="74"/>
    </location>
</feature>
<proteinExistence type="predicted"/>
<keyword evidence="1" id="KW-0472">Membrane</keyword>
<feature type="transmembrane region" description="Helical" evidence="1">
    <location>
        <begin position="121"/>
        <end position="140"/>
    </location>
</feature>
<dbReference type="RefSeq" id="WP_289269179.1">
    <property type="nucleotide sequence ID" value="NZ_OX365700.1"/>
</dbReference>
<evidence type="ECO:0000313" key="3">
    <source>
        <dbReference type="Proteomes" id="UP001179121"/>
    </source>
</evidence>
<accession>A0AA86N0J2</accession>
<dbReference type="Proteomes" id="UP001179121">
    <property type="component" value="Chromosome"/>
</dbReference>